<dbReference type="Proteomes" id="UP000320300">
    <property type="component" value="Unassembled WGS sequence"/>
</dbReference>
<evidence type="ECO:0000313" key="2">
    <source>
        <dbReference type="EMBL" id="SMO96790.1"/>
    </source>
</evidence>
<feature type="signal peptide" evidence="1">
    <location>
        <begin position="1"/>
        <end position="23"/>
    </location>
</feature>
<accession>A0A521FMI1</accession>
<dbReference type="EMBL" id="FXTN01000013">
    <property type="protein sequence ID" value="SMO96790.1"/>
    <property type="molecule type" value="Genomic_DNA"/>
</dbReference>
<dbReference type="AlphaFoldDB" id="A0A521FMI1"/>
<organism evidence="2 3">
    <name type="scientific">Pedobacter westerhofensis</name>
    <dbReference type="NCBI Taxonomy" id="425512"/>
    <lineage>
        <taxon>Bacteria</taxon>
        <taxon>Pseudomonadati</taxon>
        <taxon>Bacteroidota</taxon>
        <taxon>Sphingobacteriia</taxon>
        <taxon>Sphingobacteriales</taxon>
        <taxon>Sphingobacteriaceae</taxon>
        <taxon>Pedobacter</taxon>
    </lineage>
</organism>
<dbReference type="RefSeq" id="WP_142530568.1">
    <property type="nucleotide sequence ID" value="NZ_CBCSJO010000012.1"/>
</dbReference>
<protein>
    <recommendedName>
        <fullName evidence="4">Pectate lyase</fullName>
    </recommendedName>
</protein>
<evidence type="ECO:0008006" key="4">
    <source>
        <dbReference type="Google" id="ProtNLM"/>
    </source>
</evidence>
<evidence type="ECO:0000313" key="3">
    <source>
        <dbReference type="Proteomes" id="UP000320300"/>
    </source>
</evidence>
<keyword evidence="3" id="KW-1185">Reference proteome</keyword>
<name>A0A521FMI1_9SPHI</name>
<evidence type="ECO:0000256" key="1">
    <source>
        <dbReference type="SAM" id="SignalP"/>
    </source>
</evidence>
<feature type="chain" id="PRO_5021830899" description="Pectate lyase" evidence="1">
    <location>
        <begin position="24"/>
        <end position="78"/>
    </location>
</feature>
<sequence length="78" mass="8566">MKKTVTALLLLFFLPVRIPSVLAQQKPVKNIILLQGVCVDGSGWKPVGDLSGNAAATPELHALYISQHFNLYIHENNL</sequence>
<proteinExistence type="predicted"/>
<keyword evidence="1" id="KW-0732">Signal</keyword>
<reference evidence="2 3" key="1">
    <citation type="submission" date="2017-05" db="EMBL/GenBank/DDBJ databases">
        <authorList>
            <person name="Varghese N."/>
            <person name="Submissions S."/>
        </authorList>
    </citation>
    <scope>NUCLEOTIDE SEQUENCE [LARGE SCALE GENOMIC DNA]</scope>
    <source>
        <strain evidence="2 3">DSM 19036</strain>
    </source>
</reference>
<gene>
    <name evidence="2" type="ORF">SAMN06265348_113148</name>
</gene>